<evidence type="ECO:0000313" key="12">
    <source>
        <dbReference type="EMBL" id="AQP53370.1"/>
    </source>
</evidence>
<comment type="function">
    <text evidence="10">Part of the ABC transporter complex hrt involved in hemin import. Responsible for the translocation of the substrate across the membrane.</text>
</comment>
<keyword evidence="6" id="KW-1003">Cell membrane</keyword>
<gene>
    <name evidence="12" type="ORF">BW732_03385</name>
</gene>
<evidence type="ECO:0000256" key="6">
    <source>
        <dbReference type="ARBA" id="ARBA00022475"/>
    </source>
</evidence>
<dbReference type="KEGG" id="vpi:BW732_03385"/>
<sequence length="357" mass="38757">MFLALKEMSYSKLRYSLIIGIMFLISLMVFMLSGLANGLSQEFSQVVNDWNAKSVVLTNESNRVLSASQLTLKDLDSVDSSKKAPLTIYSGALALPDSGGKDNISIFGTEKDAFFLPKLSSGHSFKSDSDIIISENIADKGYKLGDKMTIGSDNTELTVVGIFPTSYYLATPVLYTTTKTATILKFGKETFKNNDNYPINAVLSDADKTTLTDDKLDKMSSQTFIESLPGYTEQKLTLDAMIYFLFVIAVAIIGIFMYVITLQKTAVFGVMKVQGISNTFISKAIVAQSFLVGVIGVAIAGVLSYAIQFVLPEAMPFAVNLTQWIIYGIVLIVMSIIGGVFSIITVKKVDPINAIGG</sequence>
<dbReference type="PANTHER" id="PTHR43738">
    <property type="entry name" value="ABC TRANSPORTER, MEMBRANE PROTEIN"/>
    <property type="match status" value="1"/>
</dbReference>
<protein>
    <recommendedName>
        <fullName evidence="4">Putative hemin transport system permease protein HrtB</fullName>
    </recommendedName>
</protein>
<keyword evidence="9" id="KW-0472">Membrane</keyword>
<name>A0A1Q2D4N6_9ENTE</name>
<dbReference type="GO" id="GO:0005886">
    <property type="term" value="C:plasma membrane"/>
    <property type="evidence" value="ECO:0007669"/>
    <property type="project" value="UniProtKB-SubCell"/>
</dbReference>
<accession>A0A1Q2D4N6</accession>
<comment type="subcellular location">
    <subcellularLocation>
        <location evidence="1">Cell membrane</location>
        <topology evidence="1">Multi-pass membrane protein</topology>
    </subcellularLocation>
</comment>
<comment type="subunit">
    <text evidence="3">The complex is composed of two ATP-binding proteins (HrtA), two transmembrane proteins (HrtB) and a solute-binding protein.</text>
</comment>
<reference evidence="12 13" key="1">
    <citation type="journal article" date="2010" name="Int. J. Syst. Evol. Microbiol.">
        <title>Vagococcus penaei sp. nov., isolated from spoilage microbiota of cooked shrimp (Penaeus vannamei).</title>
        <authorList>
            <person name="Jaffres E."/>
            <person name="Prevost H."/>
            <person name="Rossero A."/>
            <person name="Joffraud J.J."/>
            <person name="Dousset X."/>
        </authorList>
    </citation>
    <scope>NUCLEOTIDE SEQUENCE [LARGE SCALE GENOMIC DNA]</scope>
    <source>
        <strain evidence="12 13">CD276</strain>
    </source>
</reference>
<comment type="similarity">
    <text evidence="2">Belongs to the ABC-4 integral membrane protein family. HrtB subfamily.</text>
</comment>
<feature type="domain" description="ABC3 transporter permease C-terminal" evidence="11">
    <location>
        <begin position="241"/>
        <end position="349"/>
    </location>
</feature>
<keyword evidence="13" id="KW-1185">Reference proteome</keyword>
<organism evidence="12 13">
    <name type="scientific">Vagococcus penaei</name>
    <dbReference type="NCBI Taxonomy" id="633807"/>
    <lineage>
        <taxon>Bacteria</taxon>
        <taxon>Bacillati</taxon>
        <taxon>Bacillota</taxon>
        <taxon>Bacilli</taxon>
        <taxon>Lactobacillales</taxon>
        <taxon>Enterococcaceae</taxon>
        <taxon>Vagococcus</taxon>
    </lineage>
</organism>
<dbReference type="Pfam" id="PF02687">
    <property type="entry name" value="FtsX"/>
    <property type="match status" value="1"/>
</dbReference>
<evidence type="ECO:0000256" key="10">
    <source>
        <dbReference type="ARBA" id="ARBA00024973"/>
    </source>
</evidence>
<evidence type="ECO:0000256" key="5">
    <source>
        <dbReference type="ARBA" id="ARBA00022448"/>
    </source>
</evidence>
<evidence type="ECO:0000313" key="13">
    <source>
        <dbReference type="Proteomes" id="UP000188246"/>
    </source>
</evidence>
<dbReference type="InterPro" id="IPR003838">
    <property type="entry name" value="ABC3_permease_C"/>
</dbReference>
<dbReference type="PANTHER" id="PTHR43738:SF1">
    <property type="entry name" value="HEMIN TRANSPORT SYSTEM PERMEASE PROTEIN HRTB-RELATED"/>
    <property type="match status" value="1"/>
</dbReference>
<keyword evidence="8" id="KW-1133">Transmembrane helix</keyword>
<dbReference type="STRING" id="633807.BW732_03385"/>
<dbReference type="RefSeq" id="WP_077275462.1">
    <property type="nucleotide sequence ID" value="NZ_CP019609.1"/>
</dbReference>
<dbReference type="AlphaFoldDB" id="A0A1Q2D4N6"/>
<proteinExistence type="inferred from homology"/>
<evidence type="ECO:0000256" key="2">
    <source>
        <dbReference type="ARBA" id="ARBA00008697"/>
    </source>
</evidence>
<dbReference type="EMBL" id="CP019609">
    <property type="protein sequence ID" value="AQP53370.1"/>
    <property type="molecule type" value="Genomic_DNA"/>
</dbReference>
<evidence type="ECO:0000256" key="8">
    <source>
        <dbReference type="ARBA" id="ARBA00022989"/>
    </source>
</evidence>
<evidence type="ECO:0000256" key="9">
    <source>
        <dbReference type="ARBA" id="ARBA00023136"/>
    </source>
</evidence>
<evidence type="ECO:0000256" key="3">
    <source>
        <dbReference type="ARBA" id="ARBA00011131"/>
    </source>
</evidence>
<evidence type="ECO:0000256" key="4">
    <source>
        <dbReference type="ARBA" id="ARBA00016962"/>
    </source>
</evidence>
<dbReference type="OrthoDB" id="384327at2"/>
<dbReference type="Proteomes" id="UP000188246">
    <property type="component" value="Chromosome"/>
</dbReference>
<evidence type="ECO:0000256" key="7">
    <source>
        <dbReference type="ARBA" id="ARBA00022692"/>
    </source>
</evidence>
<keyword evidence="7" id="KW-0812">Transmembrane</keyword>
<evidence type="ECO:0000256" key="1">
    <source>
        <dbReference type="ARBA" id="ARBA00004651"/>
    </source>
</evidence>
<evidence type="ECO:0000259" key="11">
    <source>
        <dbReference type="Pfam" id="PF02687"/>
    </source>
</evidence>
<dbReference type="InterPro" id="IPR051125">
    <property type="entry name" value="ABC-4/HrtB_transporter"/>
</dbReference>
<keyword evidence="5" id="KW-0813">Transport</keyword>